<accession>A0AAX4NFH6</accession>
<feature type="transmembrane region" description="Helical" evidence="5">
    <location>
        <begin position="89"/>
        <end position="111"/>
    </location>
</feature>
<dbReference type="PIRSF" id="PIRSF006060">
    <property type="entry name" value="AA_transporter"/>
    <property type="match status" value="1"/>
</dbReference>
<keyword evidence="3 5" id="KW-1133">Transmembrane helix</keyword>
<feature type="transmembrane region" description="Helical" evidence="5">
    <location>
        <begin position="45"/>
        <end position="68"/>
    </location>
</feature>
<feature type="transmembrane region" description="Helical" evidence="5">
    <location>
        <begin position="19"/>
        <end position="39"/>
    </location>
</feature>
<dbReference type="PANTHER" id="PTHR47547">
    <property type="match status" value="1"/>
</dbReference>
<dbReference type="GO" id="GO:0022857">
    <property type="term" value="F:transmembrane transporter activity"/>
    <property type="evidence" value="ECO:0007669"/>
    <property type="project" value="InterPro"/>
</dbReference>
<dbReference type="InterPro" id="IPR002293">
    <property type="entry name" value="AA/rel_permease1"/>
</dbReference>
<dbReference type="Pfam" id="PF13520">
    <property type="entry name" value="AA_permease_2"/>
    <property type="match status" value="1"/>
</dbReference>
<dbReference type="KEGG" id="omr:OXIME_000116"/>
<reference evidence="6 7" key="1">
    <citation type="submission" date="2023-09" db="EMBL/GenBank/DDBJ databases">
        <authorList>
            <person name="Golyshina O.V."/>
            <person name="Lunev E.A."/>
            <person name="Bargiela R."/>
            <person name="Gaines M.C."/>
            <person name="Daum B."/>
            <person name="Bale N.J."/>
            <person name="Koenen M."/>
            <person name="Sinninghe Damst J.S."/>
            <person name="Yakimov M."/>
            <person name="Golyshin P.N."/>
        </authorList>
    </citation>
    <scope>NUCLEOTIDE SEQUENCE [LARGE SCALE GENOMIC DNA]</scope>
    <source>
        <strain evidence="6 7">M1</strain>
    </source>
</reference>
<feature type="transmembrane region" description="Helical" evidence="5">
    <location>
        <begin position="165"/>
        <end position="185"/>
    </location>
</feature>
<feature type="transmembrane region" description="Helical" evidence="5">
    <location>
        <begin position="131"/>
        <end position="153"/>
    </location>
</feature>
<organism evidence="6 7">
    <name type="scientific">Oxyplasma meridianum</name>
    <dbReference type="NCBI Taxonomy" id="3073602"/>
    <lineage>
        <taxon>Archaea</taxon>
        <taxon>Methanobacteriati</taxon>
        <taxon>Thermoplasmatota</taxon>
        <taxon>Thermoplasmata</taxon>
        <taxon>Thermoplasmatales</taxon>
        <taxon>Thermoplasmataceae</taxon>
        <taxon>Oxyplasma</taxon>
    </lineage>
</organism>
<feature type="transmembrane region" description="Helical" evidence="5">
    <location>
        <begin position="205"/>
        <end position="225"/>
    </location>
</feature>
<evidence type="ECO:0000256" key="1">
    <source>
        <dbReference type="ARBA" id="ARBA00004141"/>
    </source>
</evidence>
<comment type="subcellular location">
    <subcellularLocation>
        <location evidence="1">Membrane</location>
        <topology evidence="1">Multi-pass membrane protein</topology>
    </subcellularLocation>
</comment>
<evidence type="ECO:0000256" key="5">
    <source>
        <dbReference type="SAM" id="Phobius"/>
    </source>
</evidence>
<dbReference type="Proteomes" id="UP001451606">
    <property type="component" value="Chromosome"/>
</dbReference>
<dbReference type="InterPro" id="IPR052962">
    <property type="entry name" value="AA_Transporter_AGT"/>
</dbReference>
<feature type="transmembrane region" description="Helical" evidence="5">
    <location>
        <begin position="237"/>
        <end position="261"/>
    </location>
</feature>
<feature type="transmembrane region" description="Helical" evidence="5">
    <location>
        <begin position="303"/>
        <end position="330"/>
    </location>
</feature>
<evidence type="ECO:0000313" key="6">
    <source>
        <dbReference type="EMBL" id="WYX99581.1"/>
    </source>
</evidence>
<dbReference type="EMBL" id="CP133772">
    <property type="protein sequence ID" value="WYX99581.1"/>
    <property type="molecule type" value="Genomic_DNA"/>
</dbReference>
<keyword evidence="7" id="KW-1185">Reference proteome</keyword>
<dbReference type="RefSeq" id="WP_393971549.1">
    <property type="nucleotide sequence ID" value="NZ_CP133772.1"/>
</dbReference>
<feature type="transmembrane region" description="Helical" evidence="5">
    <location>
        <begin position="473"/>
        <end position="493"/>
    </location>
</feature>
<keyword evidence="4 5" id="KW-0472">Membrane</keyword>
<name>A0AAX4NFH6_9ARCH</name>
<dbReference type="AlphaFoldDB" id="A0AAX4NFH6"/>
<protein>
    <submittedName>
        <fullName evidence="6">APC family permease</fullName>
    </submittedName>
</protein>
<evidence type="ECO:0000256" key="2">
    <source>
        <dbReference type="ARBA" id="ARBA00022692"/>
    </source>
</evidence>
<feature type="transmembrane region" description="Helical" evidence="5">
    <location>
        <begin position="499"/>
        <end position="519"/>
    </location>
</feature>
<evidence type="ECO:0000256" key="4">
    <source>
        <dbReference type="ARBA" id="ARBA00023136"/>
    </source>
</evidence>
<feature type="transmembrane region" description="Helical" evidence="5">
    <location>
        <begin position="356"/>
        <end position="375"/>
    </location>
</feature>
<feature type="transmembrane region" description="Helical" evidence="5">
    <location>
        <begin position="381"/>
        <end position="406"/>
    </location>
</feature>
<dbReference type="GeneID" id="95966838"/>
<feature type="transmembrane region" description="Helical" evidence="5">
    <location>
        <begin position="443"/>
        <end position="461"/>
    </location>
</feature>
<dbReference type="GO" id="GO:0016020">
    <property type="term" value="C:membrane"/>
    <property type="evidence" value="ECO:0007669"/>
    <property type="project" value="UniProtKB-SubCell"/>
</dbReference>
<evidence type="ECO:0000256" key="3">
    <source>
        <dbReference type="ARBA" id="ARBA00022989"/>
    </source>
</evidence>
<proteinExistence type="predicted"/>
<feature type="transmembrane region" description="Helical" evidence="5">
    <location>
        <begin position="418"/>
        <end position="437"/>
    </location>
</feature>
<keyword evidence="2 5" id="KW-0812">Transmembrane</keyword>
<dbReference type="PANTHER" id="PTHR47547:SF1">
    <property type="entry name" value="ASPARTATE-PROTON SYMPORTER"/>
    <property type="match status" value="1"/>
</dbReference>
<gene>
    <name evidence="6" type="ORF">OXIME_000116</name>
</gene>
<dbReference type="Gene3D" id="1.20.1740.10">
    <property type="entry name" value="Amino acid/polyamine transporter I"/>
    <property type="match status" value="1"/>
</dbReference>
<sequence>MTDEVDIEKGSVLKRKFSLFDAALFGIGGAVGSGILFAAAYGTAYAGPAVIISWLIAAVMIVIVTIPYAEFSSMAPRGGISARISYYSYGTYGGFLSGWALFLWAVMIPPIEAVAVSEYAAYYIPALYSKGFLTPYGIGLSILITIIFVFINLAGISKMGKFNSALTWVKIASVIILIIMVPLLIFHPSNFTIPSFIPSTGWKGIFIAIPATGILFSFGGYRQVADMAGEIKNPKRNLPIAIGVTLAVQSIFYILMSIVIVGSVNWSSLGVAPGDWSAVSNLSSPLADLMKENLASLTGDPALIISGLIFLALLFAIYSPLGTFGVYLTGSSRIIFGFSREGAIPEKLGKTDKRGVPVYAIVLVAIVGDLFLIPLPSWESLVNFVVVAAVVNFALVAASIPIIRRLHPNIERSFKVPFFRAWSLIAFVVSSLLVYWATYPTTLYAITATLVGSIIFLYQAYKAKWKNLGLRNSIWIPFYLIGLLILSYIGSIATGGLGILHFPVDAFVVIVYGVIFWFISQIMAPKTPVGDMESLIANAPKEEPLL</sequence>
<evidence type="ECO:0000313" key="7">
    <source>
        <dbReference type="Proteomes" id="UP001451606"/>
    </source>
</evidence>